<dbReference type="InterPro" id="IPR005212">
    <property type="entry name" value="EvaA-like"/>
</dbReference>
<name>A0A1F6P9P1_9BACT</name>
<dbReference type="Pfam" id="PF03559">
    <property type="entry name" value="Hexose_dehydrat"/>
    <property type="match status" value="1"/>
</dbReference>
<gene>
    <name evidence="3" type="ORF">A2563_04460</name>
</gene>
<dbReference type="EMBL" id="MFRA01000005">
    <property type="protein sequence ID" value="OGH92889.1"/>
    <property type="molecule type" value="Genomic_DNA"/>
</dbReference>
<evidence type="ECO:0000313" key="3">
    <source>
        <dbReference type="EMBL" id="OGH92889.1"/>
    </source>
</evidence>
<sequence length="205" mass="23180">MNWRERLSQKRTASKMTVTRCPLDKLGGGWHMEPDQSAFCREDGKFHRLEGVMAHCPDREVTDWDQPLFREQGPGVLVLVTDGEFFLVTMSQEPGNPANKQYVLLGPPLQASRGNWEQAHGGKRPPRAEFNDDPRVAWADGHKDGGRFIGSMNRMGVLRVPTLFNLQLLPNELVLSRHELKLAFLGGEVNLHLREMIGFALLLLD</sequence>
<dbReference type="GO" id="GO:0016829">
    <property type="term" value="F:lyase activity"/>
    <property type="evidence" value="ECO:0007669"/>
    <property type="project" value="InterPro"/>
</dbReference>
<dbReference type="InterPro" id="IPR038153">
    <property type="entry name" value="EvaA-like_sf"/>
</dbReference>
<feature type="domain" description="dTDP-4-dehydro-6-deoxy-alpha-D-glucopyranose 2,3-dehydratase" evidence="2">
    <location>
        <begin position="7"/>
        <end position="194"/>
    </location>
</feature>
<dbReference type="STRING" id="1798705.A2563_04460"/>
<evidence type="ECO:0000313" key="4">
    <source>
        <dbReference type="Proteomes" id="UP000176634"/>
    </source>
</evidence>
<accession>A0A1F6P9P1</accession>
<feature type="region of interest" description="Disordered" evidence="1">
    <location>
        <begin position="115"/>
        <end position="134"/>
    </location>
</feature>
<reference evidence="3 4" key="1">
    <citation type="journal article" date="2016" name="Nat. Commun.">
        <title>Thousands of microbial genomes shed light on interconnected biogeochemical processes in an aquifer system.</title>
        <authorList>
            <person name="Anantharaman K."/>
            <person name="Brown C.T."/>
            <person name="Hug L.A."/>
            <person name="Sharon I."/>
            <person name="Castelle C.J."/>
            <person name="Probst A.J."/>
            <person name="Thomas B.C."/>
            <person name="Singh A."/>
            <person name="Wilkins M.J."/>
            <person name="Karaoz U."/>
            <person name="Brodie E.L."/>
            <person name="Williams K.H."/>
            <person name="Hubbard S.S."/>
            <person name="Banfield J.F."/>
        </authorList>
    </citation>
    <scope>NUCLEOTIDE SEQUENCE [LARGE SCALE GENOMIC DNA]</scope>
</reference>
<proteinExistence type="predicted"/>
<organism evidence="3 4">
    <name type="scientific">Candidatus Magasanikbacteria bacterium RIFOXYD1_FULL_40_23</name>
    <dbReference type="NCBI Taxonomy" id="1798705"/>
    <lineage>
        <taxon>Bacteria</taxon>
        <taxon>Candidatus Magasanikiibacteriota</taxon>
    </lineage>
</organism>
<comment type="caution">
    <text evidence="3">The sequence shown here is derived from an EMBL/GenBank/DDBJ whole genome shotgun (WGS) entry which is preliminary data.</text>
</comment>
<evidence type="ECO:0000259" key="2">
    <source>
        <dbReference type="Pfam" id="PF03559"/>
    </source>
</evidence>
<dbReference type="AlphaFoldDB" id="A0A1F6P9P1"/>
<protein>
    <recommendedName>
        <fullName evidence="2">dTDP-4-dehydro-6-deoxy-alpha-D-glucopyranose 2,3-dehydratase domain-containing protein</fullName>
    </recommendedName>
</protein>
<evidence type="ECO:0000256" key="1">
    <source>
        <dbReference type="SAM" id="MobiDB-lite"/>
    </source>
</evidence>
<dbReference type="Proteomes" id="UP000176634">
    <property type="component" value="Unassembled WGS sequence"/>
</dbReference>
<dbReference type="Gene3D" id="3.90.79.40">
    <property type="entry name" value="EvaA sugar 2,3-dehydratase subunit"/>
    <property type="match status" value="1"/>
</dbReference>